<organism evidence="2 3">
    <name type="scientific">Tupaia chinensis</name>
    <name type="common">Chinese tree shrew</name>
    <name type="synonym">Tupaia belangeri chinensis</name>
    <dbReference type="NCBI Taxonomy" id="246437"/>
    <lineage>
        <taxon>Eukaryota</taxon>
        <taxon>Metazoa</taxon>
        <taxon>Chordata</taxon>
        <taxon>Craniata</taxon>
        <taxon>Vertebrata</taxon>
        <taxon>Euteleostomi</taxon>
        <taxon>Mammalia</taxon>
        <taxon>Eutheria</taxon>
        <taxon>Euarchontoglires</taxon>
        <taxon>Scandentia</taxon>
        <taxon>Tupaiidae</taxon>
        <taxon>Tupaia</taxon>
    </lineage>
</organism>
<evidence type="ECO:0000313" key="2">
    <source>
        <dbReference type="EMBL" id="ELW47954.1"/>
    </source>
</evidence>
<evidence type="ECO:0000313" key="3">
    <source>
        <dbReference type="Proteomes" id="UP000011518"/>
    </source>
</evidence>
<dbReference type="eggNOG" id="ENOG502TDZS">
    <property type="taxonomic scope" value="Eukaryota"/>
</dbReference>
<dbReference type="InParanoid" id="L9JCC6"/>
<reference evidence="3" key="1">
    <citation type="submission" date="2012-07" db="EMBL/GenBank/DDBJ databases">
        <title>Genome of the Chinese tree shrew, a rising model animal genetically related to primates.</title>
        <authorList>
            <person name="Zhang G."/>
            <person name="Fan Y."/>
            <person name="Yao Y."/>
            <person name="Huang Z."/>
        </authorList>
    </citation>
    <scope>NUCLEOTIDE SEQUENCE [LARGE SCALE GENOMIC DNA]</scope>
</reference>
<dbReference type="AlphaFoldDB" id="L9JCC6"/>
<dbReference type="Proteomes" id="UP000011518">
    <property type="component" value="Unassembled WGS sequence"/>
</dbReference>
<feature type="compositionally biased region" description="Basic and acidic residues" evidence="1">
    <location>
        <begin position="81"/>
        <end position="93"/>
    </location>
</feature>
<feature type="region of interest" description="Disordered" evidence="1">
    <location>
        <begin position="68"/>
        <end position="93"/>
    </location>
</feature>
<keyword evidence="3" id="KW-1185">Reference proteome</keyword>
<dbReference type="EMBL" id="KB321078">
    <property type="protein sequence ID" value="ELW47954.1"/>
    <property type="molecule type" value="Genomic_DNA"/>
</dbReference>
<evidence type="ECO:0000256" key="1">
    <source>
        <dbReference type="SAM" id="MobiDB-lite"/>
    </source>
</evidence>
<sequence length="374" mass="41620">MAHPVRHLLLLQCGKGCHSFSFQTHISNRHLVIPKVARAARAQYLAGAGRSEERASPRTRHLRLSWTPSGQRKPALCRPSEAPRLRRKESQAETRQLERSAVIGSFFNLFTGQETKAWSDQEIRCFLQEWEFLECGVYLSARRKAHVVAKAVARLLARKGVRKSWQQCLGMLTSLQDLYWAVREANERPREEPLPCPYGDALHRILGARWEGGPPADAAGLPPLPEGLPEAGAVPSALEGMGWAPQPTDQPWAVPFEMPWGPQPWAVPVEEMPWGPQPWAVPVEEMPWGPQPWAVPVEMPWGPQPWAVPVEVQETPGAPQPMLCAGGPQAADWNPWSIDFPWLRPCLLPAFLPGVPHPLDWSTSADCGPELGDS</sequence>
<reference evidence="3" key="2">
    <citation type="journal article" date="2013" name="Nat. Commun.">
        <title>Genome of the Chinese tree shrew.</title>
        <authorList>
            <person name="Fan Y."/>
            <person name="Huang Z.Y."/>
            <person name="Cao C.C."/>
            <person name="Chen C.S."/>
            <person name="Chen Y.X."/>
            <person name="Fan D.D."/>
            <person name="He J."/>
            <person name="Hou H.L."/>
            <person name="Hu L."/>
            <person name="Hu X.T."/>
            <person name="Jiang X.T."/>
            <person name="Lai R."/>
            <person name="Lang Y.S."/>
            <person name="Liang B."/>
            <person name="Liao S.G."/>
            <person name="Mu D."/>
            <person name="Ma Y.Y."/>
            <person name="Niu Y.Y."/>
            <person name="Sun X.Q."/>
            <person name="Xia J.Q."/>
            <person name="Xiao J."/>
            <person name="Xiong Z.Q."/>
            <person name="Xu L."/>
            <person name="Yang L."/>
            <person name="Zhang Y."/>
            <person name="Zhao W."/>
            <person name="Zhao X.D."/>
            <person name="Zheng Y.T."/>
            <person name="Zhou J.M."/>
            <person name="Zhu Y.B."/>
            <person name="Zhang G.J."/>
            <person name="Wang J."/>
            <person name="Yao Y.G."/>
        </authorList>
    </citation>
    <scope>NUCLEOTIDE SEQUENCE [LARGE SCALE GENOMIC DNA]</scope>
</reference>
<dbReference type="PANTHER" id="PTHR31512:SF2">
    <property type="entry name" value="MYB_SANT DNA BINDING DOMAIN CONTAINING 5"/>
    <property type="match status" value="1"/>
</dbReference>
<dbReference type="PANTHER" id="PTHR31512">
    <property type="entry name" value="GENE 12569-RELATED"/>
    <property type="match status" value="1"/>
</dbReference>
<name>L9JCC6_TUPCH</name>
<protein>
    <submittedName>
        <fullName evidence="2">Uncharacterized protein</fullName>
    </submittedName>
</protein>
<accession>L9JCC6</accession>
<gene>
    <name evidence="2" type="ORF">TREES_T100010138</name>
</gene>
<proteinExistence type="predicted"/>